<keyword evidence="4" id="KW-1185">Reference proteome</keyword>
<dbReference type="Proteomes" id="UP000095767">
    <property type="component" value="Unassembled WGS sequence"/>
</dbReference>
<name>A0A1E5VCS6_9POAL</name>
<evidence type="ECO:0000313" key="3">
    <source>
        <dbReference type="EMBL" id="OEL22804.1"/>
    </source>
</evidence>
<gene>
    <name evidence="3" type="ORF">BAE44_0016177</name>
</gene>
<evidence type="ECO:0000256" key="1">
    <source>
        <dbReference type="SAM" id="MobiDB-lite"/>
    </source>
</evidence>
<keyword evidence="2" id="KW-0472">Membrane</keyword>
<keyword evidence="2" id="KW-1133">Transmembrane helix</keyword>
<dbReference type="PANTHER" id="PTHR46610">
    <property type="entry name" value="OS05G0181300 PROTEIN"/>
    <property type="match status" value="1"/>
</dbReference>
<protein>
    <submittedName>
        <fullName evidence="3">Uncharacterized protein</fullName>
    </submittedName>
</protein>
<feature type="region of interest" description="Disordered" evidence="1">
    <location>
        <begin position="1"/>
        <end position="32"/>
    </location>
</feature>
<accession>A0A1E5VCS6</accession>
<feature type="region of interest" description="Disordered" evidence="1">
    <location>
        <begin position="253"/>
        <end position="280"/>
    </location>
</feature>
<feature type="transmembrane region" description="Helical" evidence="2">
    <location>
        <begin position="461"/>
        <end position="479"/>
    </location>
</feature>
<feature type="transmembrane region" description="Helical" evidence="2">
    <location>
        <begin position="351"/>
        <end position="370"/>
    </location>
</feature>
<feature type="transmembrane region" description="Helical" evidence="2">
    <location>
        <begin position="524"/>
        <end position="542"/>
    </location>
</feature>
<dbReference type="EMBL" id="LWDX02044433">
    <property type="protein sequence ID" value="OEL22804.1"/>
    <property type="molecule type" value="Genomic_DNA"/>
</dbReference>
<evidence type="ECO:0000256" key="2">
    <source>
        <dbReference type="SAM" id="Phobius"/>
    </source>
</evidence>
<dbReference type="AlphaFoldDB" id="A0A1E5VCS6"/>
<organism evidence="3 4">
    <name type="scientific">Dichanthelium oligosanthes</name>
    <dbReference type="NCBI Taxonomy" id="888268"/>
    <lineage>
        <taxon>Eukaryota</taxon>
        <taxon>Viridiplantae</taxon>
        <taxon>Streptophyta</taxon>
        <taxon>Embryophyta</taxon>
        <taxon>Tracheophyta</taxon>
        <taxon>Spermatophyta</taxon>
        <taxon>Magnoliopsida</taxon>
        <taxon>Liliopsida</taxon>
        <taxon>Poales</taxon>
        <taxon>Poaceae</taxon>
        <taxon>PACMAD clade</taxon>
        <taxon>Panicoideae</taxon>
        <taxon>Panicodae</taxon>
        <taxon>Paniceae</taxon>
        <taxon>Dichantheliinae</taxon>
        <taxon>Dichanthelium</taxon>
    </lineage>
</organism>
<feature type="transmembrane region" description="Helical" evidence="2">
    <location>
        <begin position="287"/>
        <end position="308"/>
    </location>
</feature>
<dbReference type="PANTHER" id="PTHR46610:SF19">
    <property type="entry name" value="OS06G0147400 PROTEIN"/>
    <property type="match status" value="1"/>
</dbReference>
<sequence length="547" mass="58341">MTRSGLDASKAQTTDSSHPPPSRTAGARRDHGEPQTLLLRLRPPAAPAAALAATATQHRHVLVTYDPYCATLVVPAVQLALRLLRGGGPAEVARDAFPHLNLLLLCWSLRRFFRSPRGSPARARARLAGWILITTLSVALTCKIAARLPCVSRPWRGPRSPRPSGLDSTSLLLRRAPASVHRPMETKREMKEPLTARWAMARFIKGSSCPEARFLARAVPTSDVKGRRRDCLHGFQRKITQSIGQSPFPTPNLLSIMGSAPPPKASSDPSPAPANTATRSTTRLPRAVTVALVLAGLALNLGLAIRRSGGRAEAAYVAASHLNLLLLFYAIRRFELAPPGSAARGRARIAVWLLTATLTAAFTSRVGALLPLGLAIAAWVMAAVTVGGGFCLLFLHGENETPKNSPAPPPPAHPMAGPDLSDYRSDPAVPAAARSRRLPLATVAILVGLALNLALCIRRAAVAFVASSHLNLLLLLWFLRRFEASPPGSVARDRARLAVWLLTTALTAAFTWKIGALLPLVPAVAAWVMAAATVLGGSYVLFAHDDK</sequence>
<keyword evidence="2" id="KW-0812">Transmembrane</keyword>
<proteinExistence type="predicted"/>
<feature type="transmembrane region" description="Helical" evidence="2">
    <location>
        <begin position="499"/>
        <end position="518"/>
    </location>
</feature>
<comment type="caution">
    <text evidence="3">The sequence shown here is derived from an EMBL/GenBank/DDBJ whole genome shotgun (WGS) entry which is preliminary data.</text>
</comment>
<feature type="transmembrane region" description="Helical" evidence="2">
    <location>
        <begin position="376"/>
        <end position="395"/>
    </location>
</feature>
<reference evidence="3 4" key="1">
    <citation type="submission" date="2016-09" db="EMBL/GenBank/DDBJ databases">
        <title>The draft genome of Dichanthelium oligosanthes: A C3 panicoid grass species.</title>
        <authorList>
            <person name="Studer A.J."/>
            <person name="Schnable J.C."/>
            <person name="Brutnell T.P."/>
        </authorList>
    </citation>
    <scope>NUCLEOTIDE SEQUENCE [LARGE SCALE GENOMIC DNA]</scope>
    <source>
        <strain evidence="4">cv. Kellogg 1175</strain>
        <tissue evidence="3">Leaf</tissue>
    </source>
</reference>
<dbReference type="Pfam" id="PF20100">
    <property type="entry name" value="DUF6490"/>
    <property type="match status" value="3"/>
</dbReference>
<evidence type="ECO:0000313" key="4">
    <source>
        <dbReference type="Proteomes" id="UP000095767"/>
    </source>
</evidence>
<feature type="transmembrane region" description="Helical" evidence="2">
    <location>
        <begin position="438"/>
        <end position="455"/>
    </location>
</feature>
<dbReference type="InterPro" id="IPR045501">
    <property type="entry name" value="DUF6490"/>
</dbReference>
<feature type="transmembrane region" description="Helical" evidence="2">
    <location>
        <begin position="314"/>
        <end position="331"/>
    </location>
</feature>